<dbReference type="InterPro" id="IPR027417">
    <property type="entry name" value="P-loop_NTPase"/>
</dbReference>
<organism evidence="1 2">
    <name type="scientific">Devosia pacifica</name>
    <dbReference type="NCBI Taxonomy" id="1335967"/>
    <lineage>
        <taxon>Bacteria</taxon>
        <taxon>Pseudomonadati</taxon>
        <taxon>Pseudomonadota</taxon>
        <taxon>Alphaproteobacteria</taxon>
        <taxon>Hyphomicrobiales</taxon>
        <taxon>Devosiaceae</taxon>
        <taxon>Devosia</taxon>
    </lineage>
</organism>
<evidence type="ECO:0000313" key="2">
    <source>
        <dbReference type="Proteomes" id="UP000646579"/>
    </source>
</evidence>
<accession>A0A918RTI5</accession>
<keyword evidence="2" id="KW-1185">Reference proteome</keyword>
<dbReference type="AlphaFoldDB" id="A0A918RTI5"/>
<proteinExistence type="predicted"/>
<reference evidence="1" key="2">
    <citation type="submission" date="2020-09" db="EMBL/GenBank/DDBJ databases">
        <authorList>
            <person name="Sun Q."/>
            <person name="Kim S."/>
        </authorList>
    </citation>
    <scope>NUCLEOTIDE SEQUENCE</scope>
    <source>
        <strain evidence="1">KCTC 32437</strain>
    </source>
</reference>
<gene>
    <name evidence="1" type="ORF">GCM10007989_02460</name>
</gene>
<evidence type="ECO:0008006" key="3">
    <source>
        <dbReference type="Google" id="ProtNLM"/>
    </source>
</evidence>
<dbReference type="Gene3D" id="1.10.8.60">
    <property type="match status" value="1"/>
</dbReference>
<protein>
    <recommendedName>
        <fullName evidence="3">Chromosomal replication initiator protein DnaA domain-containing protein</fullName>
    </recommendedName>
</protein>
<dbReference type="EMBL" id="BMZE01000001">
    <property type="protein sequence ID" value="GHA11651.1"/>
    <property type="molecule type" value="Genomic_DNA"/>
</dbReference>
<dbReference type="Gene3D" id="3.40.50.300">
    <property type="entry name" value="P-loop containing nucleotide triphosphate hydrolases"/>
    <property type="match status" value="1"/>
</dbReference>
<reference evidence="1" key="1">
    <citation type="journal article" date="2014" name="Int. J. Syst. Evol. Microbiol.">
        <title>Complete genome sequence of Corynebacterium casei LMG S-19264T (=DSM 44701T), isolated from a smear-ripened cheese.</title>
        <authorList>
            <consortium name="US DOE Joint Genome Institute (JGI-PGF)"/>
            <person name="Walter F."/>
            <person name="Albersmeier A."/>
            <person name="Kalinowski J."/>
            <person name="Ruckert C."/>
        </authorList>
    </citation>
    <scope>NUCLEOTIDE SEQUENCE</scope>
    <source>
        <strain evidence="1">KCTC 32437</strain>
    </source>
</reference>
<dbReference type="Proteomes" id="UP000646579">
    <property type="component" value="Unassembled WGS sequence"/>
</dbReference>
<evidence type="ECO:0000313" key="1">
    <source>
        <dbReference type="EMBL" id="GHA11651.1"/>
    </source>
</evidence>
<name>A0A918RTI5_9HYPH</name>
<sequence>MHRYPDRGDTLDANSAPGHQLILDFAHQPSLAADDFIVGEGNSLAYERVASFPHWPEPLTVLFGEEKSGKSHLARVFTELSDAIVAPPGALADLARSGGTRPVVIEDVDRAPIAEDALFHLLNQSMRDNRPLLLTARAPIQHWPYSTEDVRSRARLAVALELRQTDDIQLSQMFVKLFGDRQVQVDAKTIAYLVARMERSSAEVVALCELIDRLAMQRGTAITRKIAAEALEIRRHARDETASSSEDTDDE</sequence>
<dbReference type="SUPFAM" id="SSF52540">
    <property type="entry name" value="P-loop containing nucleoside triphosphate hydrolases"/>
    <property type="match status" value="1"/>
</dbReference>
<comment type="caution">
    <text evidence="1">The sequence shown here is derived from an EMBL/GenBank/DDBJ whole genome shotgun (WGS) entry which is preliminary data.</text>
</comment>